<feature type="site" description="Important for substrate specificity" evidence="3">
    <location>
        <position position="154"/>
    </location>
</feature>
<sequence length="191" mass="21660">MSSAKLILGSSSPRRQELLKQVHLPFFIRKPNIDESQVTTQDPVEKVKQLAIRKSQALPLQDEKEVILTADTVVSYQQQIFEKPISKEAAFHMISTLSGKTHEVYTGVMIRSTEKERVFVERSEVTFWPLSREEIEWYVTTKDPYDKAGAYGIQSLGAMFVKSIRGDYATIVGLPISRVVRELKGFSVLPV</sequence>
<protein>
    <recommendedName>
        <fullName evidence="3">dTTP/UTP pyrophosphatase</fullName>
        <shortName evidence="3">dTTPase/UTPase</shortName>
        <ecNumber evidence="3">3.6.1.9</ecNumber>
    </recommendedName>
    <alternativeName>
        <fullName evidence="3">Nucleoside triphosphate pyrophosphatase</fullName>
    </alternativeName>
    <alternativeName>
        <fullName evidence="3">Nucleotide pyrophosphatase</fullName>
        <shortName evidence="3">Nucleotide PPase</shortName>
    </alternativeName>
</protein>
<comment type="similarity">
    <text evidence="3">Belongs to the Maf family. YhdE subfamily.</text>
</comment>
<accession>A0ABW5Q372</accession>
<comment type="catalytic activity">
    <reaction evidence="3">
        <text>UTP + H2O = UMP + diphosphate + H(+)</text>
        <dbReference type="Rhea" id="RHEA:29395"/>
        <dbReference type="ChEBI" id="CHEBI:15377"/>
        <dbReference type="ChEBI" id="CHEBI:15378"/>
        <dbReference type="ChEBI" id="CHEBI:33019"/>
        <dbReference type="ChEBI" id="CHEBI:46398"/>
        <dbReference type="ChEBI" id="CHEBI:57865"/>
        <dbReference type="EC" id="3.6.1.9"/>
    </reaction>
</comment>
<evidence type="ECO:0000313" key="5">
    <source>
        <dbReference type="Proteomes" id="UP001597451"/>
    </source>
</evidence>
<evidence type="ECO:0000256" key="3">
    <source>
        <dbReference type="HAMAP-Rule" id="MF_00528"/>
    </source>
</evidence>
<feature type="site" description="Important for substrate specificity" evidence="3">
    <location>
        <position position="72"/>
    </location>
</feature>
<keyword evidence="3" id="KW-0963">Cytoplasm</keyword>
<comment type="caution">
    <text evidence="4">The sequence shown here is derived from an EMBL/GenBank/DDBJ whole genome shotgun (WGS) entry which is preliminary data.</text>
</comment>
<dbReference type="RefSeq" id="WP_379563030.1">
    <property type="nucleotide sequence ID" value="NZ_JBHUMX010000041.1"/>
</dbReference>
<comment type="subcellular location">
    <subcellularLocation>
        <location evidence="3">Cytoplasm</location>
    </subcellularLocation>
</comment>
<comment type="caution">
    <text evidence="3">Lacks conserved residue(s) required for the propagation of feature annotation.</text>
</comment>
<dbReference type="EMBL" id="JBHUMX010000041">
    <property type="protein sequence ID" value="MFD2630117.1"/>
    <property type="molecule type" value="Genomic_DNA"/>
</dbReference>
<evidence type="ECO:0000256" key="1">
    <source>
        <dbReference type="ARBA" id="ARBA00001968"/>
    </source>
</evidence>
<reference evidence="5" key="1">
    <citation type="journal article" date="2019" name="Int. J. Syst. Evol. Microbiol.">
        <title>The Global Catalogue of Microorganisms (GCM) 10K type strain sequencing project: providing services to taxonomists for standard genome sequencing and annotation.</title>
        <authorList>
            <consortium name="The Broad Institute Genomics Platform"/>
            <consortium name="The Broad Institute Genome Sequencing Center for Infectious Disease"/>
            <person name="Wu L."/>
            <person name="Ma J."/>
        </authorList>
    </citation>
    <scope>NUCLEOTIDE SEQUENCE [LARGE SCALE GENOMIC DNA]</scope>
    <source>
        <strain evidence="5">TISTR 1858</strain>
    </source>
</reference>
<dbReference type="Gene3D" id="3.90.950.10">
    <property type="match status" value="1"/>
</dbReference>
<dbReference type="PANTHER" id="PTHR43213">
    <property type="entry name" value="BIFUNCTIONAL DTTP/UTP PYROPHOSPHATASE/METHYLTRANSFERASE PROTEIN-RELATED"/>
    <property type="match status" value="1"/>
</dbReference>
<comment type="catalytic activity">
    <reaction evidence="3">
        <text>dTTP + H2O = dTMP + diphosphate + H(+)</text>
        <dbReference type="Rhea" id="RHEA:28534"/>
        <dbReference type="ChEBI" id="CHEBI:15377"/>
        <dbReference type="ChEBI" id="CHEBI:15378"/>
        <dbReference type="ChEBI" id="CHEBI:33019"/>
        <dbReference type="ChEBI" id="CHEBI:37568"/>
        <dbReference type="ChEBI" id="CHEBI:63528"/>
        <dbReference type="EC" id="3.6.1.9"/>
    </reaction>
</comment>
<comment type="cofactor">
    <cofactor evidence="1 3">
        <name>a divalent metal cation</name>
        <dbReference type="ChEBI" id="CHEBI:60240"/>
    </cofactor>
</comment>
<dbReference type="PIRSF" id="PIRSF006305">
    <property type="entry name" value="Maf"/>
    <property type="match status" value="1"/>
</dbReference>
<evidence type="ECO:0000256" key="2">
    <source>
        <dbReference type="ARBA" id="ARBA00022801"/>
    </source>
</evidence>
<dbReference type="PANTHER" id="PTHR43213:SF5">
    <property type="entry name" value="BIFUNCTIONAL DTTP_UTP PYROPHOSPHATASE_METHYLTRANSFERASE PROTEIN-RELATED"/>
    <property type="match status" value="1"/>
</dbReference>
<dbReference type="InterPro" id="IPR003697">
    <property type="entry name" value="Maf-like"/>
</dbReference>
<name>A0ABW5Q372_9BACI</name>
<dbReference type="HAMAP" id="MF_00528">
    <property type="entry name" value="Maf"/>
    <property type="match status" value="1"/>
</dbReference>
<feature type="site" description="Important for substrate specificity" evidence="3">
    <location>
        <position position="14"/>
    </location>
</feature>
<proteinExistence type="inferred from homology"/>
<dbReference type="Proteomes" id="UP001597451">
    <property type="component" value="Unassembled WGS sequence"/>
</dbReference>
<comment type="function">
    <text evidence="3">Nucleoside triphosphate pyrophosphatase that hydrolyzes dTTP and UTP. May have a dual role in cell division arrest and in preventing the incorporation of modified nucleotides into cellular nucleic acids.</text>
</comment>
<keyword evidence="5" id="KW-1185">Reference proteome</keyword>
<dbReference type="NCBIfam" id="TIGR00172">
    <property type="entry name" value="maf"/>
    <property type="match status" value="1"/>
</dbReference>
<evidence type="ECO:0000313" key="4">
    <source>
        <dbReference type="EMBL" id="MFD2630117.1"/>
    </source>
</evidence>
<dbReference type="InterPro" id="IPR029001">
    <property type="entry name" value="ITPase-like_fam"/>
</dbReference>
<dbReference type="CDD" id="cd00555">
    <property type="entry name" value="Maf"/>
    <property type="match status" value="1"/>
</dbReference>
<dbReference type="Pfam" id="PF02545">
    <property type="entry name" value="Maf"/>
    <property type="match status" value="1"/>
</dbReference>
<keyword evidence="2 3" id="KW-0378">Hydrolase</keyword>
<dbReference type="SUPFAM" id="SSF52972">
    <property type="entry name" value="ITPase-like"/>
    <property type="match status" value="1"/>
</dbReference>
<dbReference type="GO" id="GO:0016787">
    <property type="term" value="F:hydrolase activity"/>
    <property type="evidence" value="ECO:0007669"/>
    <property type="project" value="UniProtKB-KW"/>
</dbReference>
<keyword evidence="3" id="KW-0546">Nucleotide metabolism</keyword>
<gene>
    <name evidence="4" type="ORF">ACFSUN_15120</name>
</gene>
<feature type="active site" description="Proton acceptor" evidence="3">
    <location>
        <position position="71"/>
    </location>
</feature>
<dbReference type="EC" id="3.6.1.9" evidence="3"/>
<organism evidence="4 5">
    <name type="scientific">Oceanobacillus kapialis</name>
    <dbReference type="NCBI Taxonomy" id="481353"/>
    <lineage>
        <taxon>Bacteria</taxon>
        <taxon>Bacillati</taxon>
        <taxon>Bacillota</taxon>
        <taxon>Bacilli</taxon>
        <taxon>Bacillales</taxon>
        <taxon>Bacillaceae</taxon>
        <taxon>Oceanobacillus</taxon>
    </lineage>
</organism>